<comment type="caution">
    <text evidence="1">The sequence shown here is derived from an EMBL/GenBank/DDBJ whole genome shotgun (WGS) entry which is preliminary data.</text>
</comment>
<dbReference type="Proteomes" id="UP000807504">
    <property type="component" value="Unassembled WGS sequence"/>
</dbReference>
<protein>
    <submittedName>
        <fullName evidence="1">UPF0764 protein C16orf89 like protein</fullName>
    </submittedName>
</protein>
<accession>A0A8T0EGS3</accession>
<dbReference type="InterPro" id="IPR031751">
    <property type="entry name" value="DUF4735"/>
</dbReference>
<sequence length="120" mass="13812">MRDAKITELTGFPGSHHDLFMEQIGLCGIWGYKDFNKPEWLDKILEWQEPSGCYASAKKYECFDVPAAMSHTRVKREEKILSDGCLSHETGVALLALVANVRFEAEKEHEMNEKKMLFMK</sequence>
<name>A0A8T0EGS3_ARGBR</name>
<keyword evidence="2" id="KW-1185">Reference proteome</keyword>
<dbReference type="GO" id="GO:0016020">
    <property type="term" value="C:membrane"/>
    <property type="evidence" value="ECO:0007669"/>
    <property type="project" value="TreeGrafter"/>
</dbReference>
<gene>
    <name evidence="1" type="ORF">HNY73_018597</name>
</gene>
<reference evidence="1" key="1">
    <citation type="journal article" date="2020" name="bioRxiv">
        <title>Chromosome-level reference genome of the European wasp spider Argiope bruennichi: a resource for studies on range expansion and evolutionary adaptation.</title>
        <authorList>
            <person name="Sheffer M.M."/>
            <person name="Hoppe A."/>
            <person name="Krehenwinkel H."/>
            <person name="Uhl G."/>
            <person name="Kuss A.W."/>
            <person name="Jensen L."/>
            <person name="Jensen C."/>
            <person name="Gillespie R.G."/>
            <person name="Hoff K.J."/>
            <person name="Prost S."/>
        </authorList>
    </citation>
    <scope>NUCLEOTIDE SEQUENCE</scope>
</reference>
<dbReference type="Pfam" id="PF15882">
    <property type="entry name" value="DUF4735"/>
    <property type="match status" value="1"/>
</dbReference>
<reference evidence="1" key="2">
    <citation type="submission" date="2020-06" db="EMBL/GenBank/DDBJ databases">
        <authorList>
            <person name="Sheffer M."/>
        </authorList>
    </citation>
    <scope>NUCLEOTIDE SEQUENCE</scope>
</reference>
<dbReference type="EMBL" id="JABXBU010002228">
    <property type="protein sequence ID" value="KAF8771145.1"/>
    <property type="molecule type" value="Genomic_DNA"/>
</dbReference>
<evidence type="ECO:0000313" key="2">
    <source>
        <dbReference type="Proteomes" id="UP000807504"/>
    </source>
</evidence>
<proteinExistence type="predicted"/>
<evidence type="ECO:0000313" key="1">
    <source>
        <dbReference type="EMBL" id="KAF8771145.1"/>
    </source>
</evidence>
<dbReference type="AlphaFoldDB" id="A0A8T0EGS3"/>
<dbReference type="PANTHER" id="PTHR33539">
    <property type="entry name" value="UPF0764 PROTEIN C16ORF89"/>
    <property type="match status" value="1"/>
</dbReference>
<dbReference type="PANTHER" id="PTHR33539:SF1">
    <property type="entry name" value="UPF0764 PROTEIN C16ORF89"/>
    <property type="match status" value="1"/>
</dbReference>
<dbReference type="GO" id="GO:0005829">
    <property type="term" value="C:cytosol"/>
    <property type="evidence" value="ECO:0007669"/>
    <property type="project" value="TreeGrafter"/>
</dbReference>
<organism evidence="1 2">
    <name type="scientific">Argiope bruennichi</name>
    <name type="common">Wasp spider</name>
    <name type="synonym">Aranea bruennichi</name>
    <dbReference type="NCBI Taxonomy" id="94029"/>
    <lineage>
        <taxon>Eukaryota</taxon>
        <taxon>Metazoa</taxon>
        <taxon>Ecdysozoa</taxon>
        <taxon>Arthropoda</taxon>
        <taxon>Chelicerata</taxon>
        <taxon>Arachnida</taxon>
        <taxon>Araneae</taxon>
        <taxon>Araneomorphae</taxon>
        <taxon>Entelegynae</taxon>
        <taxon>Araneoidea</taxon>
        <taxon>Araneidae</taxon>
        <taxon>Argiope</taxon>
    </lineage>
</organism>